<gene>
    <name evidence="2" type="ORF">FH972_004473</name>
</gene>
<dbReference type="Proteomes" id="UP000327013">
    <property type="component" value="Chromosome 2"/>
</dbReference>
<evidence type="ECO:0000313" key="2">
    <source>
        <dbReference type="EMBL" id="KAE8007916.1"/>
    </source>
</evidence>
<evidence type="ECO:0000256" key="1">
    <source>
        <dbReference type="SAM" id="MobiDB-lite"/>
    </source>
</evidence>
<dbReference type="EMBL" id="CM017322">
    <property type="protein sequence ID" value="KAE8007916.1"/>
    <property type="molecule type" value="Genomic_DNA"/>
</dbReference>
<evidence type="ECO:0000313" key="3">
    <source>
        <dbReference type="Proteomes" id="UP000327013"/>
    </source>
</evidence>
<feature type="region of interest" description="Disordered" evidence="1">
    <location>
        <begin position="130"/>
        <end position="164"/>
    </location>
</feature>
<proteinExistence type="predicted"/>
<feature type="compositionally biased region" description="Basic and acidic residues" evidence="1">
    <location>
        <begin position="130"/>
        <end position="140"/>
    </location>
</feature>
<keyword evidence="3" id="KW-1185">Reference proteome</keyword>
<accession>A0A5N6QLW5</accession>
<organism evidence="2 3">
    <name type="scientific">Carpinus fangiana</name>
    <dbReference type="NCBI Taxonomy" id="176857"/>
    <lineage>
        <taxon>Eukaryota</taxon>
        <taxon>Viridiplantae</taxon>
        <taxon>Streptophyta</taxon>
        <taxon>Embryophyta</taxon>
        <taxon>Tracheophyta</taxon>
        <taxon>Spermatophyta</taxon>
        <taxon>Magnoliopsida</taxon>
        <taxon>eudicotyledons</taxon>
        <taxon>Gunneridae</taxon>
        <taxon>Pentapetalae</taxon>
        <taxon>rosids</taxon>
        <taxon>fabids</taxon>
        <taxon>Fagales</taxon>
        <taxon>Betulaceae</taxon>
        <taxon>Carpinus</taxon>
    </lineage>
</organism>
<name>A0A5N6QLW5_9ROSI</name>
<dbReference type="AlphaFoldDB" id="A0A5N6QLW5"/>
<sequence length="164" mass="18994">MGQDSQDSMERKLDRFERKMDERFDQLMSCIKELWRAPEDEDPDSSELVHREIESMELQRAPEQREKSVSFDTMDANFEESSGISQEEEATENKIMQDSQQLEKAFFARAELQETSNIGQEALFQKEEILSKARDSDDGKMNSLESLENPHVHHIPQPVASALK</sequence>
<protein>
    <submittedName>
        <fullName evidence="2">Uncharacterized protein</fullName>
    </submittedName>
</protein>
<reference evidence="2 3" key="1">
    <citation type="submission" date="2019-06" db="EMBL/GenBank/DDBJ databases">
        <title>A chromosomal-level reference genome of Carpinus fangiana (Coryloideae, Betulaceae).</title>
        <authorList>
            <person name="Yang X."/>
            <person name="Wang Z."/>
            <person name="Zhang L."/>
            <person name="Hao G."/>
            <person name="Liu J."/>
            <person name="Yang Y."/>
        </authorList>
    </citation>
    <scope>NUCLEOTIDE SEQUENCE [LARGE SCALE GENOMIC DNA]</scope>
    <source>
        <strain evidence="2">Cfa_2016G</strain>
        <tissue evidence="2">Leaf</tissue>
    </source>
</reference>